<keyword evidence="3" id="KW-1185">Reference proteome</keyword>
<dbReference type="Pfam" id="PF04773">
    <property type="entry name" value="FecR"/>
    <property type="match status" value="1"/>
</dbReference>
<name>A0ABV4X0W5_9CYAN</name>
<dbReference type="EMBL" id="JBHFNQ010000052">
    <property type="protein sequence ID" value="MFB2876421.1"/>
    <property type="molecule type" value="Genomic_DNA"/>
</dbReference>
<organism evidence="2 3">
    <name type="scientific">Floridaenema aerugineum BLCC-F46</name>
    <dbReference type="NCBI Taxonomy" id="3153654"/>
    <lineage>
        <taxon>Bacteria</taxon>
        <taxon>Bacillati</taxon>
        <taxon>Cyanobacteriota</taxon>
        <taxon>Cyanophyceae</taxon>
        <taxon>Oscillatoriophycideae</taxon>
        <taxon>Aerosakkonematales</taxon>
        <taxon>Aerosakkonemataceae</taxon>
        <taxon>Floridanema</taxon>
        <taxon>Floridanema aerugineum</taxon>
    </lineage>
</organism>
<accession>A0ABV4X0W5</accession>
<dbReference type="PANTHER" id="PTHR38731">
    <property type="entry name" value="LIPL45-RELATED LIPOPROTEIN-RELATED"/>
    <property type="match status" value="1"/>
</dbReference>
<evidence type="ECO:0000313" key="2">
    <source>
        <dbReference type="EMBL" id="MFB2876421.1"/>
    </source>
</evidence>
<dbReference type="RefSeq" id="WP_413269556.1">
    <property type="nucleotide sequence ID" value="NZ_JBHFNQ010000052.1"/>
</dbReference>
<feature type="domain" description="FecR protein" evidence="1">
    <location>
        <begin position="88"/>
        <end position="188"/>
    </location>
</feature>
<protein>
    <submittedName>
        <fullName evidence="2">FecR domain-containing protein</fullName>
    </submittedName>
</protein>
<dbReference type="InterPro" id="IPR006860">
    <property type="entry name" value="FecR"/>
</dbReference>
<proteinExistence type="predicted"/>
<gene>
    <name evidence="2" type="ORF">ACE1CC_05970</name>
</gene>
<dbReference type="PANTHER" id="PTHR38731:SF1">
    <property type="entry name" value="FECR PROTEIN DOMAIN-CONTAINING PROTEIN"/>
    <property type="match status" value="1"/>
</dbReference>
<evidence type="ECO:0000259" key="1">
    <source>
        <dbReference type="Pfam" id="PF04773"/>
    </source>
</evidence>
<comment type="caution">
    <text evidence="2">The sequence shown here is derived from an EMBL/GenBank/DDBJ whole genome shotgun (WGS) entry which is preliminary data.</text>
</comment>
<evidence type="ECO:0000313" key="3">
    <source>
        <dbReference type="Proteomes" id="UP001576774"/>
    </source>
</evidence>
<dbReference type="Proteomes" id="UP001576774">
    <property type="component" value="Unassembled WGS sequence"/>
</dbReference>
<sequence length="302" mass="32409">MRNPVNLFRSSRAAILAFLLLAGILVAVSLPVFAGGPPRRSQQQISQERFLECTEVSGDVTYYNNGFLKQVQRQAKVGDRISRPGQGIRTGGNSSATLATDNGIANSRMSQNSNLSIRNLGRQPNGATTTELRMNQGQVRSKVRRFTNPRSNFTIQTPTGVAGVRGTDFIVIVQPDGETQVITVEGSVAVSGGKQNQQVTEEVNAGNYAIVRPGNPPTKPASFNGDARVSLELLPAPETGKVRVSGVVNPINSVFLEGQSLPVSPTGEFEAVVSFPAQGVLRLLVRTPLGEEQVYELKLPEN</sequence>
<dbReference type="Gene3D" id="2.60.120.1440">
    <property type="match status" value="1"/>
</dbReference>
<reference evidence="2 3" key="1">
    <citation type="submission" date="2024-09" db="EMBL/GenBank/DDBJ databases">
        <title>Floridaenema gen nov. (Aerosakkonemataceae, Aerosakkonematales ord. nov., Cyanobacteria) from benthic tropical and subtropical fresh waters, with the description of four new species.</title>
        <authorList>
            <person name="Moretto J.A."/>
            <person name="Berthold D.E."/>
            <person name="Lefler F.W."/>
            <person name="Huang I.-S."/>
            <person name="Laughinghouse H. IV."/>
        </authorList>
    </citation>
    <scope>NUCLEOTIDE SEQUENCE [LARGE SCALE GENOMIC DNA]</scope>
    <source>
        <strain evidence="2 3">BLCC-F46</strain>
    </source>
</reference>